<protein>
    <submittedName>
        <fullName evidence="3">Transposase</fullName>
    </submittedName>
</protein>
<evidence type="ECO:0000313" key="1">
    <source>
        <dbReference type="EMBL" id="VDM60000.1"/>
    </source>
</evidence>
<reference evidence="3" key="1">
    <citation type="submission" date="2017-02" db="UniProtKB">
        <authorList>
            <consortium name="WormBaseParasite"/>
        </authorList>
    </citation>
    <scope>IDENTIFICATION</scope>
</reference>
<dbReference type="OrthoDB" id="5805599at2759"/>
<accession>A0A0R3PS49</accession>
<organism evidence="3">
    <name type="scientific">Angiostrongylus costaricensis</name>
    <name type="common">Nematode worm</name>
    <dbReference type="NCBI Taxonomy" id="334426"/>
    <lineage>
        <taxon>Eukaryota</taxon>
        <taxon>Metazoa</taxon>
        <taxon>Ecdysozoa</taxon>
        <taxon>Nematoda</taxon>
        <taxon>Chromadorea</taxon>
        <taxon>Rhabditida</taxon>
        <taxon>Rhabditina</taxon>
        <taxon>Rhabditomorpha</taxon>
        <taxon>Strongyloidea</taxon>
        <taxon>Metastrongylidae</taxon>
        <taxon>Angiostrongylus</taxon>
    </lineage>
</organism>
<dbReference type="WBParaSite" id="ACOC_0000841401-mRNA-1">
    <property type="protein sequence ID" value="ACOC_0000841401-mRNA-1"/>
    <property type="gene ID" value="ACOC_0000841401"/>
</dbReference>
<name>A0A0R3PS49_ANGCS</name>
<dbReference type="STRING" id="334426.A0A0R3PS49"/>
<evidence type="ECO:0000313" key="3">
    <source>
        <dbReference type="WBParaSite" id="ACOC_0000841401-mRNA-1"/>
    </source>
</evidence>
<reference evidence="1 2" key="2">
    <citation type="submission" date="2018-11" db="EMBL/GenBank/DDBJ databases">
        <authorList>
            <consortium name="Pathogen Informatics"/>
        </authorList>
    </citation>
    <scope>NUCLEOTIDE SEQUENCE [LARGE SCALE GENOMIC DNA]</scope>
    <source>
        <strain evidence="1 2">Costa Rica</strain>
    </source>
</reference>
<gene>
    <name evidence="1" type="ORF">ACOC_LOCUS8415</name>
</gene>
<keyword evidence="2" id="KW-1185">Reference proteome</keyword>
<sequence>MEILSQIRLSHADHLRRLALKKKSDNLCRLAAILDRAEPILERLEQWFLSNLHNYTPQEQLVGHESMIDTQQVEEYVIANDDQGEAIELRSGCEIVYGNANEYGE</sequence>
<evidence type="ECO:0000313" key="2">
    <source>
        <dbReference type="Proteomes" id="UP000267027"/>
    </source>
</evidence>
<proteinExistence type="predicted"/>
<dbReference type="Proteomes" id="UP000267027">
    <property type="component" value="Unassembled WGS sequence"/>
</dbReference>
<dbReference type="AlphaFoldDB" id="A0A0R3PS49"/>
<dbReference type="EMBL" id="UYYA01004154">
    <property type="protein sequence ID" value="VDM60000.1"/>
    <property type="molecule type" value="Genomic_DNA"/>
</dbReference>